<comment type="caution">
    <text evidence="2">The sequence shown here is derived from an EMBL/GenBank/DDBJ whole genome shotgun (WGS) entry which is preliminary data.</text>
</comment>
<evidence type="ECO:0000313" key="2">
    <source>
        <dbReference type="EMBL" id="PWU23842.1"/>
    </source>
</evidence>
<sequence>MSSSRRRGSSLCEKGSDQTETNGSIQAFHDPHFHEDDNVVTTPTTDNYSESWWQVFSHVLWESSPGLSMSIDRRYQKSSMDFEKRYGTKIILSIF</sequence>
<evidence type="ECO:0000313" key="3">
    <source>
        <dbReference type="Proteomes" id="UP000246104"/>
    </source>
</evidence>
<dbReference type="AlphaFoldDB" id="A0A317JQH8"/>
<organism evidence="2 3">
    <name type="scientific">Candidatus Cerribacteria bacterium 'Amazon FNV 2010 28 9'</name>
    <dbReference type="NCBI Taxonomy" id="2081795"/>
    <lineage>
        <taxon>Bacteria</taxon>
        <taxon>Candidatus Cerribacteria</taxon>
    </lineage>
</organism>
<proteinExistence type="predicted"/>
<reference evidence="2 3" key="1">
    <citation type="submission" date="2018-02" db="EMBL/GenBank/DDBJ databases">
        <title>Genomic Reconstructions from Amazon Rainforest and Pasture Soil Reveal Novel Insights into the Physiology of Candidate Phyla in Tropical Sites.</title>
        <authorList>
            <person name="Kroeger M.E."/>
            <person name="Delmont T."/>
            <person name="Eren A.M."/>
            <person name="Guo J."/>
            <person name="Meyer K.M."/>
            <person name="Khan K."/>
            <person name="Rodrigues J.L.M."/>
            <person name="Bohannan B.J.M."/>
            <person name="Tringe S."/>
            <person name="Borges C.D."/>
            <person name="Tiedje J."/>
            <person name="Tsai S.M."/>
            <person name="Nusslein K."/>
        </authorList>
    </citation>
    <scope>NUCLEOTIDE SEQUENCE [LARGE SCALE GENOMIC DNA]</scope>
    <source>
        <strain evidence="2">Amazon FNV 2010 28 9</strain>
    </source>
</reference>
<name>A0A317JQH8_9BACT</name>
<gene>
    <name evidence="2" type="ORF">C5B42_01615</name>
</gene>
<accession>A0A317JQH8</accession>
<protein>
    <submittedName>
        <fullName evidence="2">Uncharacterized protein</fullName>
    </submittedName>
</protein>
<dbReference type="EMBL" id="PSRQ01000022">
    <property type="protein sequence ID" value="PWU23842.1"/>
    <property type="molecule type" value="Genomic_DNA"/>
</dbReference>
<evidence type="ECO:0000256" key="1">
    <source>
        <dbReference type="SAM" id="MobiDB-lite"/>
    </source>
</evidence>
<feature type="region of interest" description="Disordered" evidence="1">
    <location>
        <begin position="1"/>
        <end position="41"/>
    </location>
</feature>
<dbReference type="Proteomes" id="UP000246104">
    <property type="component" value="Unassembled WGS sequence"/>
</dbReference>